<proteinExistence type="predicted"/>
<dbReference type="EMBL" id="BK059085">
    <property type="protein sequence ID" value="DAE28371.1"/>
    <property type="molecule type" value="Genomic_DNA"/>
</dbReference>
<name>A0A8S5RB41_9VIRU</name>
<sequence>MTVICPFCTPSIQKVAVVPSLFILQIWNLWSL</sequence>
<organism evidence="1">
    <name type="scientific">virus sp. ctLl75</name>
    <dbReference type="NCBI Taxonomy" id="2828249"/>
    <lineage>
        <taxon>Viruses</taxon>
    </lineage>
</organism>
<accession>A0A8S5RB41</accession>
<reference evidence="1" key="1">
    <citation type="journal article" date="2021" name="Proc. Natl. Acad. Sci. U.S.A.">
        <title>A Catalog of Tens of Thousands of Viruses from Human Metagenomes Reveals Hidden Associations with Chronic Diseases.</title>
        <authorList>
            <person name="Tisza M.J."/>
            <person name="Buck C.B."/>
        </authorList>
    </citation>
    <scope>NUCLEOTIDE SEQUENCE</scope>
    <source>
        <strain evidence="1">CtLl75</strain>
    </source>
</reference>
<evidence type="ECO:0000313" key="1">
    <source>
        <dbReference type="EMBL" id="DAE28371.1"/>
    </source>
</evidence>
<protein>
    <submittedName>
        <fullName evidence="1">Restriction alleviation protein</fullName>
    </submittedName>
</protein>